<organism evidence="2 3">
    <name type="scientific">Striga asiatica</name>
    <name type="common">Asiatic witchweed</name>
    <name type="synonym">Buchnera asiatica</name>
    <dbReference type="NCBI Taxonomy" id="4170"/>
    <lineage>
        <taxon>Eukaryota</taxon>
        <taxon>Viridiplantae</taxon>
        <taxon>Streptophyta</taxon>
        <taxon>Embryophyta</taxon>
        <taxon>Tracheophyta</taxon>
        <taxon>Spermatophyta</taxon>
        <taxon>Magnoliopsida</taxon>
        <taxon>eudicotyledons</taxon>
        <taxon>Gunneridae</taxon>
        <taxon>Pentapetalae</taxon>
        <taxon>asterids</taxon>
        <taxon>lamiids</taxon>
        <taxon>Lamiales</taxon>
        <taxon>Orobanchaceae</taxon>
        <taxon>Buchnereae</taxon>
        <taxon>Striga</taxon>
    </lineage>
</organism>
<dbReference type="AlphaFoldDB" id="A0A5A7PFI4"/>
<comment type="caution">
    <text evidence="2">The sequence shown here is derived from an EMBL/GenBank/DDBJ whole genome shotgun (WGS) entry which is preliminary data.</text>
</comment>
<dbReference type="Proteomes" id="UP000325081">
    <property type="component" value="Unassembled WGS sequence"/>
</dbReference>
<feature type="region of interest" description="Disordered" evidence="1">
    <location>
        <begin position="165"/>
        <end position="192"/>
    </location>
</feature>
<evidence type="ECO:0000256" key="1">
    <source>
        <dbReference type="SAM" id="MobiDB-lite"/>
    </source>
</evidence>
<protein>
    <submittedName>
        <fullName evidence="2">Phototropin 1</fullName>
    </submittedName>
</protein>
<proteinExistence type="predicted"/>
<sequence>MASLLAGTYTRTDVVREMGTGRRWLARLCRVNVRVIHGKGRRAVEGGAAGGLRSTERIRRGVATRYRVEKKTERLRGIPVIEAGTDIRNQCPPLQARRSHRRVFFHLPTSAVLHHVPPMINPLCRREDKSFECVTDLAEAVKKPSRGRALSESSNSRPFFIKSGDYGILDGQTQRSSEKSPPTLRRRSHAGKRACVHKIDELYPKPKSKSTSLSFMDSAEGAGLVAVAVAGAGGGSGGFFGCLWWQRAFVTALRSSPPAASRWLPGLRIPRSNGSTINLPVTQPNTS</sequence>
<name>A0A5A7PFI4_STRAF</name>
<keyword evidence="3" id="KW-1185">Reference proteome</keyword>
<evidence type="ECO:0000313" key="2">
    <source>
        <dbReference type="EMBL" id="GER31027.1"/>
    </source>
</evidence>
<reference evidence="3" key="1">
    <citation type="journal article" date="2019" name="Curr. Biol.">
        <title>Genome Sequence of Striga asiatica Provides Insight into the Evolution of Plant Parasitism.</title>
        <authorList>
            <person name="Yoshida S."/>
            <person name="Kim S."/>
            <person name="Wafula E.K."/>
            <person name="Tanskanen J."/>
            <person name="Kim Y.M."/>
            <person name="Honaas L."/>
            <person name="Yang Z."/>
            <person name="Spallek T."/>
            <person name="Conn C.E."/>
            <person name="Ichihashi Y."/>
            <person name="Cheong K."/>
            <person name="Cui S."/>
            <person name="Der J.P."/>
            <person name="Gundlach H."/>
            <person name="Jiao Y."/>
            <person name="Hori C."/>
            <person name="Ishida J.K."/>
            <person name="Kasahara H."/>
            <person name="Kiba T."/>
            <person name="Kim M.S."/>
            <person name="Koo N."/>
            <person name="Laohavisit A."/>
            <person name="Lee Y.H."/>
            <person name="Lumba S."/>
            <person name="McCourt P."/>
            <person name="Mortimer J.C."/>
            <person name="Mutuku J.M."/>
            <person name="Nomura T."/>
            <person name="Sasaki-Sekimoto Y."/>
            <person name="Seto Y."/>
            <person name="Wang Y."/>
            <person name="Wakatake T."/>
            <person name="Sakakibara H."/>
            <person name="Demura T."/>
            <person name="Yamaguchi S."/>
            <person name="Yoneyama K."/>
            <person name="Manabe R.I."/>
            <person name="Nelson D.C."/>
            <person name="Schulman A.H."/>
            <person name="Timko M.P."/>
            <person name="dePamphilis C.W."/>
            <person name="Choi D."/>
            <person name="Shirasu K."/>
        </authorList>
    </citation>
    <scope>NUCLEOTIDE SEQUENCE [LARGE SCALE GENOMIC DNA]</scope>
    <source>
        <strain evidence="3">cv. UVA1</strain>
    </source>
</reference>
<evidence type="ECO:0000313" key="3">
    <source>
        <dbReference type="Proteomes" id="UP000325081"/>
    </source>
</evidence>
<accession>A0A5A7PFI4</accession>
<gene>
    <name evidence="2" type="ORF">STAS_07002</name>
</gene>
<dbReference type="EMBL" id="BKCP01004406">
    <property type="protein sequence ID" value="GER31027.1"/>
    <property type="molecule type" value="Genomic_DNA"/>
</dbReference>